<dbReference type="Pfam" id="PF01850">
    <property type="entry name" value="PIN"/>
    <property type="match status" value="1"/>
</dbReference>
<dbReference type="HOGENOM" id="CLU_2879255_0_0_0"/>
<keyword evidence="3" id="KW-1185">Reference proteome</keyword>
<dbReference type="STRING" id="661478.OP10G_1179"/>
<organism evidence="2 3">
    <name type="scientific">Fimbriimonas ginsengisoli Gsoil 348</name>
    <dbReference type="NCBI Taxonomy" id="661478"/>
    <lineage>
        <taxon>Bacteria</taxon>
        <taxon>Bacillati</taxon>
        <taxon>Armatimonadota</taxon>
        <taxon>Fimbriimonadia</taxon>
        <taxon>Fimbriimonadales</taxon>
        <taxon>Fimbriimonadaceae</taxon>
        <taxon>Fimbriimonas</taxon>
    </lineage>
</organism>
<dbReference type="Gene3D" id="3.40.50.1010">
    <property type="entry name" value="5'-nuclease"/>
    <property type="match status" value="1"/>
</dbReference>
<reference evidence="2 3" key="1">
    <citation type="journal article" date="2014" name="PLoS ONE">
        <title>The first complete genome sequence of the class fimbriimonadia in the phylum armatimonadetes.</title>
        <authorList>
            <person name="Hu Z.Y."/>
            <person name="Wang Y.Z."/>
            <person name="Im W.T."/>
            <person name="Wang S.Y."/>
            <person name="Zhao G.P."/>
            <person name="Zheng H.J."/>
            <person name="Quan Z.X."/>
        </authorList>
    </citation>
    <scope>NUCLEOTIDE SEQUENCE [LARGE SCALE GENOMIC DNA]</scope>
    <source>
        <strain evidence="2">Gsoil 348</strain>
    </source>
</reference>
<dbReference type="SUPFAM" id="SSF88723">
    <property type="entry name" value="PIN domain-like"/>
    <property type="match status" value="1"/>
</dbReference>
<dbReference type="EMBL" id="CP007139">
    <property type="protein sequence ID" value="AIE84547.1"/>
    <property type="molecule type" value="Genomic_DNA"/>
</dbReference>
<evidence type="ECO:0000313" key="2">
    <source>
        <dbReference type="EMBL" id="AIE84547.1"/>
    </source>
</evidence>
<sequence>MITEPISNLILEKAIDLRALHGLKTPDAIHIATGLIAGCTVFITRDQAWAKAGVTVIEPQELG</sequence>
<name>A0A068NMF8_FIMGI</name>
<dbReference type="AlphaFoldDB" id="A0A068NMF8"/>
<dbReference type="InterPro" id="IPR002716">
    <property type="entry name" value="PIN_dom"/>
</dbReference>
<accession>A0A068NMF8</accession>
<evidence type="ECO:0000313" key="3">
    <source>
        <dbReference type="Proteomes" id="UP000027982"/>
    </source>
</evidence>
<proteinExistence type="predicted"/>
<feature type="domain" description="PIN" evidence="1">
    <location>
        <begin position="5"/>
        <end position="52"/>
    </location>
</feature>
<dbReference type="Proteomes" id="UP000027982">
    <property type="component" value="Chromosome"/>
</dbReference>
<dbReference type="InterPro" id="IPR029060">
    <property type="entry name" value="PIN-like_dom_sf"/>
</dbReference>
<dbReference type="OrthoDB" id="574461at2"/>
<gene>
    <name evidence="2" type="ORF">OP10G_1179</name>
</gene>
<protein>
    <submittedName>
        <fullName evidence="2">PilT-like protein</fullName>
    </submittedName>
</protein>
<evidence type="ECO:0000259" key="1">
    <source>
        <dbReference type="Pfam" id="PF01850"/>
    </source>
</evidence>
<dbReference type="KEGG" id="fgi:OP10G_1179"/>